<evidence type="ECO:0000313" key="3">
    <source>
        <dbReference type="Proteomes" id="UP001575105"/>
    </source>
</evidence>
<accession>A0ABV4U4I0</accession>
<reference evidence="2 3" key="1">
    <citation type="submission" date="2024-08" db="EMBL/GenBank/DDBJ databases">
        <title>Whole-genome sequencing of halo(alkali)philic microorganisms from hypersaline lakes.</title>
        <authorList>
            <person name="Sorokin D.Y."/>
            <person name="Merkel A.Y."/>
            <person name="Messina E."/>
            <person name="Yakimov M."/>
        </authorList>
    </citation>
    <scope>NUCLEOTIDE SEQUENCE [LARGE SCALE GENOMIC DNA]</scope>
    <source>
        <strain evidence="2 3">AB-hyl4</strain>
    </source>
</reference>
<evidence type="ECO:0000256" key="1">
    <source>
        <dbReference type="SAM" id="MobiDB-lite"/>
    </source>
</evidence>
<sequence length="138" mass="15585">MKLVRPHRGQRCTFRIDCNEARQASLVIDIFPGMPQIFPLQNVAEGVWETELRLPPGDYRFCYHLYDGRALQYITPTGLAMDGLKAVLHVGPYTETDNDDDPLAQPNDPLRRRRLTSPLPTPAGRDPLTANLFRRAAG</sequence>
<feature type="region of interest" description="Disordered" evidence="1">
    <location>
        <begin position="92"/>
        <end position="131"/>
    </location>
</feature>
<dbReference type="Proteomes" id="UP001575105">
    <property type="component" value="Unassembled WGS sequence"/>
</dbReference>
<comment type="caution">
    <text evidence="2">The sequence shown here is derived from an EMBL/GenBank/DDBJ whole genome shotgun (WGS) entry which is preliminary data.</text>
</comment>
<evidence type="ECO:0000313" key="2">
    <source>
        <dbReference type="EMBL" id="MFA9477656.1"/>
    </source>
</evidence>
<name>A0ABV4U4I0_9BACT</name>
<dbReference type="RefSeq" id="WP_425344583.1">
    <property type="nucleotide sequence ID" value="NZ_JBGUBD010000003.1"/>
</dbReference>
<dbReference type="EMBL" id="JBGUBD010000003">
    <property type="protein sequence ID" value="MFA9477656.1"/>
    <property type="molecule type" value="Genomic_DNA"/>
</dbReference>
<keyword evidence="3" id="KW-1185">Reference proteome</keyword>
<proteinExistence type="predicted"/>
<protein>
    <submittedName>
        <fullName evidence="2">Uncharacterized protein</fullName>
    </submittedName>
</protein>
<organism evidence="2 3">
    <name type="scientific">Natronomicrosphaera hydrolytica</name>
    <dbReference type="NCBI Taxonomy" id="3242702"/>
    <lineage>
        <taxon>Bacteria</taxon>
        <taxon>Pseudomonadati</taxon>
        <taxon>Planctomycetota</taxon>
        <taxon>Phycisphaerae</taxon>
        <taxon>Phycisphaerales</taxon>
        <taxon>Phycisphaeraceae</taxon>
        <taxon>Natronomicrosphaera</taxon>
    </lineage>
</organism>
<gene>
    <name evidence="2" type="ORF">ACERK3_05040</name>
</gene>